<dbReference type="GeneID" id="113118634"/>
<dbReference type="RefSeq" id="XP_026143750.1">
    <property type="nucleotide sequence ID" value="XM_026287965.1"/>
</dbReference>
<dbReference type="GO" id="GO:0051018">
    <property type="term" value="F:protein kinase A binding"/>
    <property type="evidence" value="ECO:0007669"/>
    <property type="project" value="TreeGrafter"/>
</dbReference>
<protein>
    <submittedName>
        <fullName evidence="2">A-kinase anchor protein SPHKAP-like</fullName>
    </submittedName>
</protein>
<dbReference type="PANTHER" id="PTHR10226:SF7">
    <property type="entry name" value="A-KINASE ANCHOR PROTEIN SPHKAP"/>
    <property type="match status" value="1"/>
</dbReference>
<dbReference type="GO" id="GO:0005739">
    <property type="term" value="C:mitochondrion"/>
    <property type="evidence" value="ECO:0007669"/>
    <property type="project" value="TreeGrafter"/>
</dbReference>
<organism evidence="1 2">
    <name type="scientific">Carassius auratus</name>
    <name type="common">Goldfish</name>
    <dbReference type="NCBI Taxonomy" id="7957"/>
    <lineage>
        <taxon>Eukaryota</taxon>
        <taxon>Metazoa</taxon>
        <taxon>Chordata</taxon>
        <taxon>Craniata</taxon>
        <taxon>Vertebrata</taxon>
        <taxon>Euteleostomi</taxon>
        <taxon>Actinopterygii</taxon>
        <taxon>Neopterygii</taxon>
        <taxon>Teleostei</taxon>
        <taxon>Ostariophysi</taxon>
        <taxon>Cypriniformes</taxon>
        <taxon>Cyprinidae</taxon>
        <taxon>Cyprininae</taxon>
        <taxon>Carassius</taxon>
    </lineage>
</organism>
<reference evidence="2" key="1">
    <citation type="submission" date="2025-08" db="UniProtKB">
        <authorList>
            <consortium name="RefSeq"/>
        </authorList>
    </citation>
    <scope>IDENTIFICATION</scope>
    <source>
        <strain evidence="2">Wakin</strain>
        <tissue evidence="2">Muscle</tissue>
    </source>
</reference>
<dbReference type="InterPro" id="IPR008382">
    <property type="entry name" value="SPHK1-interactor_AKAP_110"/>
</dbReference>
<name>A0A6P6RF18_CARAU</name>
<evidence type="ECO:0000313" key="1">
    <source>
        <dbReference type="Proteomes" id="UP000515129"/>
    </source>
</evidence>
<proteinExistence type="predicted"/>
<accession>A0A6P6RF18</accession>
<dbReference type="KEGG" id="caua:113118634"/>
<keyword evidence="1" id="KW-1185">Reference proteome</keyword>
<sequence length="99" mass="10780">MLANLLTVLQNFTESNFQSSAMFEGSESADTQEVKSESTLGPSVSACRKVLCSNSVLDSSEYWLKNDKALCRTGFLEDQQDGGCPTVSLSQKCSVHTFD</sequence>
<dbReference type="PANTHER" id="PTHR10226">
    <property type="entry name" value="A KINASE ANCHOR PROTEIN"/>
    <property type="match status" value="1"/>
</dbReference>
<evidence type="ECO:0000313" key="2">
    <source>
        <dbReference type="RefSeq" id="XP_026143750.1"/>
    </source>
</evidence>
<gene>
    <name evidence="2" type="primary">LOC113118634</name>
</gene>
<dbReference type="AlphaFoldDB" id="A0A6P6RF18"/>
<dbReference type="OrthoDB" id="6154436at2759"/>
<dbReference type="Proteomes" id="UP000515129">
    <property type="component" value="Chromosome 18"/>
</dbReference>